<evidence type="ECO:0000313" key="1">
    <source>
        <dbReference type="EMBL" id="KAK1140461.1"/>
    </source>
</evidence>
<comment type="caution">
    <text evidence="1">The sequence shown here is derived from an EMBL/GenBank/DDBJ whole genome shotgun (WGS) entry which is preliminary data.</text>
</comment>
<protein>
    <submittedName>
        <fullName evidence="1">Uncharacterized protein</fullName>
    </submittedName>
</protein>
<organism evidence="1 2">
    <name type="scientific">Aspergillus melleus</name>
    <dbReference type="NCBI Taxonomy" id="138277"/>
    <lineage>
        <taxon>Eukaryota</taxon>
        <taxon>Fungi</taxon>
        <taxon>Dikarya</taxon>
        <taxon>Ascomycota</taxon>
        <taxon>Pezizomycotina</taxon>
        <taxon>Eurotiomycetes</taxon>
        <taxon>Eurotiomycetidae</taxon>
        <taxon>Eurotiales</taxon>
        <taxon>Aspergillaceae</taxon>
        <taxon>Aspergillus</taxon>
        <taxon>Aspergillus subgen. Circumdati</taxon>
    </lineage>
</organism>
<name>A0ACC3ARZ0_9EURO</name>
<gene>
    <name evidence="1" type="ORF">N8T08_010304</name>
</gene>
<dbReference type="Proteomes" id="UP001177260">
    <property type="component" value="Unassembled WGS sequence"/>
</dbReference>
<proteinExistence type="predicted"/>
<dbReference type="EMBL" id="JAOPJF010000082">
    <property type="protein sequence ID" value="KAK1140461.1"/>
    <property type="molecule type" value="Genomic_DNA"/>
</dbReference>
<sequence>MKPLLPIFLSVLPATTSAWTFTWRNASSSSFVKNSHDPIPCTNIDQAKGQEFDFHPEIDNYNLYVWATENCTGEYAGYTTPVVWRKKASKDLRSYLVDYGDGSGPMPTDSATVSMSTPTSSDSASTASSTGSTASLTGTTVASASASATATASTPASSDTENGPAISGGAIAGIVIAIVAGLSILGAGFFYLGRRARRGNTTLPGSNSSQPPPPPPLQNMYPSPSSIPPSSSHGGAETGFGAAAQYPQAHGPTQHQQQQQSMMYYGDSSPLAQTHSQQMELKSGTQKEWVELPGEDMAAELSGSRQVNELEGHSKMTYQ</sequence>
<evidence type="ECO:0000313" key="2">
    <source>
        <dbReference type="Proteomes" id="UP001177260"/>
    </source>
</evidence>
<keyword evidence="2" id="KW-1185">Reference proteome</keyword>
<reference evidence="1 2" key="1">
    <citation type="journal article" date="2023" name="ACS Omega">
        <title>Identification of the Neoaspergillic Acid Biosynthesis Gene Cluster by Establishing an In Vitro CRISPR-Ribonucleoprotein Genetic System in Aspergillus melleus.</title>
        <authorList>
            <person name="Yuan B."/>
            <person name="Grau M.F."/>
            <person name="Murata R.M."/>
            <person name="Torok T."/>
            <person name="Venkateswaran K."/>
            <person name="Stajich J.E."/>
            <person name="Wang C.C.C."/>
        </authorList>
    </citation>
    <scope>NUCLEOTIDE SEQUENCE [LARGE SCALE GENOMIC DNA]</scope>
    <source>
        <strain evidence="1 2">IMV 1140</strain>
    </source>
</reference>
<accession>A0ACC3ARZ0</accession>